<comment type="similarity">
    <text evidence="1">Belongs to the universal stress protein A family.</text>
</comment>
<dbReference type="InterPro" id="IPR006015">
    <property type="entry name" value="Universal_stress_UspA"/>
</dbReference>
<dbReference type="PANTHER" id="PTHR46268:SF6">
    <property type="entry name" value="UNIVERSAL STRESS PROTEIN UP12"/>
    <property type="match status" value="1"/>
</dbReference>
<evidence type="ECO:0000313" key="4">
    <source>
        <dbReference type="Proteomes" id="UP001206483"/>
    </source>
</evidence>
<dbReference type="SUPFAM" id="SSF52402">
    <property type="entry name" value="Adenine nucleotide alpha hydrolases-like"/>
    <property type="match status" value="2"/>
</dbReference>
<dbReference type="RefSeq" id="WP_253796601.1">
    <property type="nucleotide sequence ID" value="NZ_JAMZDX010000002.1"/>
</dbReference>
<dbReference type="InterPro" id="IPR014729">
    <property type="entry name" value="Rossmann-like_a/b/a_fold"/>
</dbReference>
<feature type="domain" description="UspA" evidence="2">
    <location>
        <begin position="1"/>
        <end position="136"/>
    </location>
</feature>
<evidence type="ECO:0000256" key="1">
    <source>
        <dbReference type="ARBA" id="ARBA00008791"/>
    </source>
</evidence>
<feature type="domain" description="UspA" evidence="2">
    <location>
        <begin position="154"/>
        <end position="293"/>
    </location>
</feature>
<gene>
    <name evidence="3" type="ORF">FHR36_002646</name>
</gene>
<sequence>MTRAVLTGIDGSPQSEAAVRWAAEEAVRRGAVLRILHAWPWLSAANVEGLPAGGLRPAALRALADAAEEIRRAHPGLSVETAVVGDDPADALAAAGEDQELIVLGSRGLGGFSGLLAGSVGLAVAARATVPVVLVRADGTAGPGGPGADGPDRREIVVGVDGHHAADAVLDFAFTEAARRGARVRAVHGWDLVPVWTAPGWVPPQVDLAVQDGSEQAALAKALTAARAAHPNVEVIAETRIGGAANAVVAASAGAELVVVGRRDRLHHPLGIRLGPVTHAVIHHSAAPAVVVPHD</sequence>
<proteinExistence type="inferred from homology"/>
<dbReference type="PRINTS" id="PR01438">
    <property type="entry name" value="UNVRSLSTRESS"/>
</dbReference>
<dbReference type="InterPro" id="IPR006016">
    <property type="entry name" value="UspA"/>
</dbReference>
<evidence type="ECO:0000259" key="2">
    <source>
        <dbReference type="Pfam" id="PF00582"/>
    </source>
</evidence>
<dbReference type="PANTHER" id="PTHR46268">
    <property type="entry name" value="STRESS RESPONSE PROTEIN NHAX"/>
    <property type="match status" value="1"/>
</dbReference>
<reference evidence="3 4" key="1">
    <citation type="submission" date="2022-06" db="EMBL/GenBank/DDBJ databases">
        <title>Sequencing the genomes of 1000 actinobacteria strains.</title>
        <authorList>
            <person name="Klenk H.-P."/>
        </authorList>
    </citation>
    <scope>NUCLEOTIDE SEQUENCE [LARGE SCALE GENOMIC DNA]</scope>
    <source>
        <strain evidence="3 4">DSM 41656</strain>
    </source>
</reference>
<protein>
    <submittedName>
        <fullName evidence="3">Nucleotide-binding universal stress UspA family protein</fullName>
    </submittedName>
</protein>
<organism evidence="3 4">
    <name type="scientific">Kitasatospora paracochleata</name>
    <dbReference type="NCBI Taxonomy" id="58354"/>
    <lineage>
        <taxon>Bacteria</taxon>
        <taxon>Bacillati</taxon>
        <taxon>Actinomycetota</taxon>
        <taxon>Actinomycetes</taxon>
        <taxon>Kitasatosporales</taxon>
        <taxon>Streptomycetaceae</taxon>
        <taxon>Kitasatospora</taxon>
    </lineage>
</organism>
<keyword evidence="4" id="KW-1185">Reference proteome</keyword>
<dbReference type="Pfam" id="PF00582">
    <property type="entry name" value="Usp"/>
    <property type="match status" value="2"/>
</dbReference>
<comment type="caution">
    <text evidence="3">The sequence shown here is derived from an EMBL/GenBank/DDBJ whole genome shotgun (WGS) entry which is preliminary data.</text>
</comment>
<dbReference type="Gene3D" id="3.40.50.620">
    <property type="entry name" value="HUPs"/>
    <property type="match status" value="2"/>
</dbReference>
<dbReference type="EMBL" id="JAMZDX010000002">
    <property type="protein sequence ID" value="MCP2309522.1"/>
    <property type="molecule type" value="Genomic_DNA"/>
</dbReference>
<name>A0ABT1IWL2_9ACTN</name>
<evidence type="ECO:0000313" key="3">
    <source>
        <dbReference type="EMBL" id="MCP2309522.1"/>
    </source>
</evidence>
<dbReference type="Proteomes" id="UP001206483">
    <property type="component" value="Unassembled WGS sequence"/>
</dbReference>
<accession>A0ABT1IWL2</accession>